<dbReference type="Gene3D" id="3.40.50.2300">
    <property type="match status" value="1"/>
</dbReference>
<dbReference type="AlphaFoldDB" id="A0A7Y0EH82"/>
<dbReference type="InterPro" id="IPR036097">
    <property type="entry name" value="HisK_dim/P_sf"/>
</dbReference>
<dbReference type="Pfam" id="PF13426">
    <property type="entry name" value="PAS_9"/>
    <property type="match status" value="2"/>
</dbReference>
<dbReference type="InterPro" id="IPR035965">
    <property type="entry name" value="PAS-like_dom_sf"/>
</dbReference>
<dbReference type="SMART" id="SM00387">
    <property type="entry name" value="HATPase_c"/>
    <property type="match status" value="1"/>
</dbReference>
<dbReference type="RefSeq" id="WP_169298035.1">
    <property type="nucleotide sequence ID" value="NZ_JABBNI010000022.1"/>
</dbReference>
<dbReference type="Gene3D" id="3.30.450.20">
    <property type="entry name" value="PAS domain"/>
    <property type="match status" value="2"/>
</dbReference>
<protein>
    <recommendedName>
        <fullName evidence="19">Circadian input-output histidine kinase CikA</fullName>
        <ecNumber evidence="4">2.7.13.3</ecNumber>
    </recommendedName>
    <alternativeName>
        <fullName evidence="18">Sensory/regulatory protein RpfC</fullName>
    </alternativeName>
    <alternativeName>
        <fullName evidence="5">Stage 0 sporulation protein A homolog</fullName>
    </alternativeName>
</protein>
<evidence type="ECO:0000256" key="7">
    <source>
        <dbReference type="ARBA" id="ARBA00022553"/>
    </source>
</evidence>
<comment type="similarity">
    <text evidence="3">In the N-terminal section; belongs to the phytochrome family.</text>
</comment>
<keyword evidence="7 20" id="KW-0597">Phosphoprotein</keyword>
<dbReference type="InterPro" id="IPR000700">
    <property type="entry name" value="PAS-assoc_C"/>
</dbReference>
<evidence type="ECO:0000256" key="3">
    <source>
        <dbReference type="ARBA" id="ARBA00006402"/>
    </source>
</evidence>
<dbReference type="Pfam" id="PF00512">
    <property type="entry name" value="HisKA"/>
    <property type="match status" value="1"/>
</dbReference>
<evidence type="ECO:0000256" key="1">
    <source>
        <dbReference type="ARBA" id="ARBA00000085"/>
    </source>
</evidence>
<dbReference type="Pfam" id="PF00072">
    <property type="entry name" value="Response_reg"/>
    <property type="match status" value="1"/>
</dbReference>
<feature type="modified residue" description="4-aspartylphosphate" evidence="20">
    <location>
        <position position="592"/>
    </location>
</feature>
<dbReference type="InterPro" id="IPR005467">
    <property type="entry name" value="His_kinase_dom"/>
</dbReference>
<comment type="subcellular location">
    <subcellularLocation>
        <location evidence="2">Cell membrane</location>
        <topology evidence="2">Multi-pass membrane protein</topology>
    </subcellularLocation>
</comment>
<evidence type="ECO:0000259" key="24">
    <source>
        <dbReference type="PROSITE" id="PS50112"/>
    </source>
</evidence>
<evidence type="ECO:0000256" key="12">
    <source>
        <dbReference type="ARBA" id="ARBA00022840"/>
    </source>
</evidence>
<accession>A0A7Y0EH82</accession>
<organism evidence="26 27">
    <name type="scientific">Clostridium muellerianum</name>
    <dbReference type="NCBI Taxonomy" id="2716538"/>
    <lineage>
        <taxon>Bacteria</taxon>
        <taxon>Bacillati</taxon>
        <taxon>Bacillota</taxon>
        <taxon>Clostridia</taxon>
        <taxon>Eubacteriales</taxon>
        <taxon>Clostridiaceae</taxon>
        <taxon>Clostridium</taxon>
    </lineage>
</organism>
<gene>
    <name evidence="26" type="ORF">HBE96_12210</name>
</gene>
<evidence type="ECO:0000313" key="27">
    <source>
        <dbReference type="Proteomes" id="UP000537131"/>
    </source>
</evidence>
<comment type="subunit">
    <text evidence="17">At low DSF concentrations, interacts with RpfF.</text>
</comment>
<dbReference type="CDD" id="cd00130">
    <property type="entry name" value="PAS"/>
    <property type="match status" value="1"/>
</dbReference>
<keyword evidence="21" id="KW-0175">Coiled coil</keyword>
<reference evidence="26 27" key="1">
    <citation type="submission" date="2020-04" db="EMBL/GenBank/DDBJ databases">
        <authorList>
            <person name="Doyle D.A."/>
        </authorList>
    </citation>
    <scope>NUCLEOTIDE SEQUENCE [LARGE SCALE GENOMIC DNA]</scope>
    <source>
        <strain evidence="26 27">P21</strain>
    </source>
</reference>
<dbReference type="PROSITE" id="PS50112">
    <property type="entry name" value="PAS"/>
    <property type="match status" value="2"/>
</dbReference>
<dbReference type="GO" id="GO:0000155">
    <property type="term" value="F:phosphorelay sensor kinase activity"/>
    <property type="evidence" value="ECO:0007669"/>
    <property type="project" value="InterPro"/>
</dbReference>
<evidence type="ECO:0000256" key="5">
    <source>
        <dbReference type="ARBA" id="ARBA00018672"/>
    </source>
</evidence>
<dbReference type="Gene3D" id="3.30.565.10">
    <property type="entry name" value="Histidine kinase-like ATPase, C-terminal domain"/>
    <property type="match status" value="1"/>
</dbReference>
<keyword evidence="15" id="KW-0472">Membrane</keyword>
<dbReference type="InterPro" id="IPR003594">
    <property type="entry name" value="HATPase_dom"/>
</dbReference>
<dbReference type="PANTHER" id="PTHR45339">
    <property type="entry name" value="HYBRID SIGNAL TRANSDUCTION HISTIDINE KINASE J"/>
    <property type="match status" value="1"/>
</dbReference>
<dbReference type="Pfam" id="PF02518">
    <property type="entry name" value="HATPase_c"/>
    <property type="match status" value="1"/>
</dbReference>
<evidence type="ECO:0000313" key="26">
    <source>
        <dbReference type="EMBL" id="NMM63429.1"/>
    </source>
</evidence>
<dbReference type="CDD" id="cd00082">
    <property type="entry name" value="HisKA"/>
    <property type="match status" value="1"/>
</dbReference>
<dbReference type="PRINTS" id="PR00344">
    <property type="entry name" value="BCTRLSENSOR"/>
</dbReference>
<reference evidence="26 27" key="2">
    <citation type="submission" date="2020-06" db="EMBL/GenBank/DDBJ databases">
        <title>Complete Genome Sequence of Clostridium muelleri sp. nov. P21T, an Acid-Alcohol Producing Acetogen Isolated from Old Hay.</title>
        <authorList>
            <person name="Duncan K.E."/>
            <person name="Tanner R.S."/>
        </authorList>
    </citation>
    <scope>NUCLEOTIDE SEQUENCE [LARGE SCALE GENOMIC DNA]</scope>
    <source>
        <strain evidence="26 27">P21</strain>
    </source>
</reference>
<dbReference type="EMBL" id="JABBNI010000022">
    <property type="protein sequence ID" value="NMM63429.1"/>
    <property type="molecule type" value="Genomic_DNA"/>
</dbReference>
<dbReference type="SMART" id="SM00388">
    <property type="entry name" value="HisKA"/>
    <property type="match status" value="1"/>
</dbReference>
<dbReference type="GO" id="GO:0005524">
    <property type="term" value="F:ATP binding"/>
    <property type="evidence" value="ECO:0007669"/>
    <property type="project" value="UniProtKB-KW"/>
</dbReference>
<comment type="caution">
    <text evidence="26">The sequence shown here is derived from an EMBL/GenBank/DDBJ whole genome shotgun (WGS) entry which is preliminary data.</text>
</comment>
<dbReference type="InterPro" id="IPR036641">
    <property type="entry name" value="HPT_dom_sf"/>
</dbReference>
<dbReference type="SUPFAM" id="SSF47226">
    <property type="entry name" value="Histidine-containing phosphotransfer domain, HPT domain"/>
    <property type="match status" value="1"/>
</dbReference>
<evidence type="ECO:0000256" key="11">
    <source>
        <dbReference type="ARBA" id="ARBA00022777"/>
    </source>
</evidence>
<dbReference type="CDD" id="cd17546">
    <property type="entry name" value="REC_hyHK_CKI1_RcsC-like"/>
    <property type="match status" value="1"/>
</dbReference>
<evidence type="ECO:0000256" key="2">
    <source>
        <dbReference type="ARBA" id="ARBA00004651"/>
    </source>
</evidence>
<dbReference type="InterPro" id="IPR004358">
    <property type="entry name" value="Sig_transdc_His_kin-like_C"/>
</dbReference>
<sequence>MIRKQILNDGNAFFINTLSCIADGVIIVDMNQKIMFLNSAAEGITGWSSKEAENQDFNIVFPLIDINTGEKIKSPIDNVVKLQKSIGLKKNSGLITKDNKKKYVSASSSPIIDDYGDFIGIVVVFRDITRIRSVELELINKEHSFKRLFDSVPVGVVILDESGVIYSINNSVSNFLNIKKTQVIGKTIGSGFCCKNSFDDERGCGFGEKCKECSLRQAISLAKKSDCGTNLEYNNKAIINSKEIELWLKLSVTPVYFGEKKFVVIVSTDIRDRKNKEMELRRAKEQAEAASKAKSEFLANMSHEIRTPLNGVVGMVDLTLLTDLNSEQKENLMTAKSCANSLLKVINDILDFSKMEAGKLVIESIDFDIKSLVEEIIKAHCSSAVAKGIELNYTLSSTIPQFLKGDPNRLKQVLNNLISNAIKFTEYGEISLNVKSIETNSEYVQLKFSVSDTGIGISEENIHTIFKSFSQVDSSSTRTVGGSGLGLAISKQLTEIMGGNLLVKSKLGKGSDFYFVLTFKIGKGLKVNSKHNFKVNEVTKNLNILLAEDDKLNQQVISRMIKERGYSIDIANNGEEAVSMYKSDKYDVILMDIQMPIMNGIEAAKIIKEKDKHIPIIAITAYALKGDREKFLSNGMDDYIPKPVKMDKLFTVIEAHTAFSKEEDLKNFNIRFGKNGEVGFFNDENKILNKEKPKVMEELSYAIDKLDRSLQEKQLVFIERLANKIKNLSNEINIDELKDISFKVELSARRGNLNEAVDYAKKVIEEFEILKKSILDI</sequence>
<evidence type="ECO:0000256" key="8">
    <source>
        <dbReference type="ARBA" id="ARBA00022679"/>
    </source>
</evidence>
<evidence type="ECO:0000256" key="17">
    <source>
        <dbReference type="ARBA" id="ARBA00064003"/>
    </source>
</evidence>
<dbReference type="Proteomes" id="UP000537131">
    <property type="component" value="Unassembled WGS sequence"/>
</dbReference>
<keyword evidence="10" id="KW-0547">Nucleotide-binding</keyword>
<evidence type="ECO:0000256" key="14">
    <source>
        <dbReference type="ARBA" id="ARBA00023012"/>
    </source>
</evidence>
<dbReference type="FunFam" id="3.30.565.10:FF:000010">
    <property type="entry name" value="Sensor histidine kinase RcsC"/>
    <property type="match status" value="1"/>
</dbReference>
<dbReference type="Gene3D" id="1.10.287.130">
    <property type="match status" value="1"/>
</dbReference>
<keyword evidence="14" id="KW-0902">Two-component regulatory system</keyword>
<dbReference type="InterPro" id="IPR036890">
    <property type="entry name" value="HATPase_C_sf"/>
</dbReference>
<comment type="function">
    <text evidence="16">May play the central regulatory role in sporulation. It may be an element of the effector pathway responsible for the activation of sporulation genes in response to nutritional stress. Spo0A may act in concert with spo0H (a sigma factor) to control the expression of some genes that are critical to the sporulation process.</text>
</comment>
<evidence type="ECO:0000259" key="22">
    <source>
        <dbReference type="PROSITE" id="PS50109"/>
    </source>
</evidence>
<evidence type="ECO:0000256" key="15">
    <source>
        <dbReference type="ARBA" id="ARBA00023136"/>
    </source>
</evidence>
<feature type="domain" description="PAC" evidence="25">
    <location>
        <begin position="88"/>
        <end position="140"/>
    </location>
</feature>
<feature type="domain" description="PAS" evidence="24">
    <location>
        <begin position="10"/>
        <end position="83"/>
    </location>
</feature>
<dbReference type="InterPro" id="IPR003661">
    <property type="entry name" value="HisK_dim/P_dom"/>
</dbReference>
<dbReference type="PROSITE" id="PS50109">
    <property type="entry name" value="HIS_KIN"/>
    <property type="match status" value="1"/>
</dbReference>
<keyword evidence="6" id="KW-1003">Cell membrane</keyword>
<evidence type="ECO:0000256" key="19">
    <source>
        <dbReference type="ARBA" id="ARBA00074306"/>
    </source>
</evidence>
<dbReference type="SUPFAM" id="SSF55785">
    <property type="entry name" value="PYP-like sensor domain (PAS domain)"/>
    <property type="match status" value="2"/>
</dbReference>
<dbReference type="SMART" id="SM00448">
    <property type="entry name" value="REC"/>
    <property type="match status" value="1"/>
</dbReference>
<dbReference type="SUPFAM" id="SSF55874">
    <property type="entry name" value="ATPase domain of HSP90 chaperone/DNA topoisomerase II/histidine kinase"/>
    <property type="match status" value="1"/>
</dbReference>
<evidence type="ECO:0000256" key="16">
    <source>
        <dbReference type="ARBA" id="ARBA00024867"/>
    </source>
</evidence>
<dbReference type="EC" id="2.7.13.3" evidence="4"/>
<comment type="catalytic activity">
    <reaction evidence="1">
        <text>ATP + protein L-histidine = ADP + protein N-phospho-L-histidine.</text>
        <dbReference type="EC" id="2.7.13.3"/>
    </reaction>
</comment>
<evidence type="ECO:0000256" key="21">
    <source>
        <dbReference type="SAM" id="Coils"/>
    </source>
</evidence>
<dbReference type="PANTHER" id="PTHR45339:SF1">
    <property type="entry name" value="HYBRID SIGNAL TRANSDUCTION HISTIDINE KINASE J"/>
    <property type="match status" value="1"/>
</dbReference>
<keyword evidence="12" id="KW-0067">ATP-binding</keyword>
<dbReference type="FunFam" id="1.10.287.130:FF:000002">
    <property type="entry name" value="Two-component osmosensing histidine kinase"/>
    <property type="match status" value="1"/>
</dbReference>
<keyword evidence="9" id="KW-0812">Transmembrane</keyword>
<keyword evidence="13" id="KW-1133">Transmembrane helix</keyword>
<keyword evidence="11" id="KW-0418">Kinase</keyword>
<evidence type="ECO:0000256" key="9">
    <source>
        <dbReference type="ARBA" id="ARBA00022692"/>
    </source>
</evidence>
<feature type="domain" description="Histidine kinase" evidence="22">
    <location>
        <begin position="300"/>
        <end position="521"/>
    </location>
</feature>
<evidence type="ECO:0000256" key="10">
    <source>
        <dbReference type="ARBA" id="ARBA00022741"/>
    </source>
</evidence>
<evidence type="ECO:0000259" key="23">
    <source>
        <dbReference type="PROSITE" id="PS50110"/>
    </source>
</evidence>
<evidence type="ECO:0000256" key="6">
    <source>
        <dbReference type="ARBA" id="ARBA00022475"/>
    </source>
</evidence>
<dbReference type="NCBIfam" id="TIGR00229">
    <property type="entry name" value="sensory_box"/>
    <property type="match status" value="1"/>
</dbReference>
<feature type="domain" description="PAS" evidence="24">
    <location>
        <begin position="141"/>
        <end position="187"/>
    </location>
</feature>
<proteinExistence type="inferred from homology"/>
<dbReference type="CDD" id="cd16922">
    <property type="entry name" value="HATPase_EvgS-ArcB-TorS-like"/>
    <property type="match status" value="1"/>
</dbReference>
<feature type="coiled-coil region" evidence="21">
    <location>
        <begin position="270"/>
        <end position="300"/>
    </location>
</feature>
<keyword evidence="27" id="KW-1185">Reference proteome</keyword>
<evidence type="ECO:0000256" key="4">
    <source>
        <dbReference type="ARBA" id="ARBA00012438"/>
    </source>
</evidence>
<evidence type="ECO:0000259" key="25">
    <source>
        <dbReference type="PROSITE" id="PS50113"/>
    </source>
</evidence>
<dbReference type="GO" id="GO:0005886">
    <property type="term" value="C:plasma membrane"/>
    <property type="evidence" value="ECO:0007669"/>
    <property type="project" value="UniProtKB-SubCell"/>
</dbReference>
<dbReference type="InterPro" id="IPR011006">
    <property type="entry name" value="CheY-like_superfamily"/>
</dbReference>
<dbReference type="PROSITE" id="PS50113">
    <property type="entry name" value="PAC"/>
    <property type="match status" value="1"/>
</dbReference>
<dbReference type="InterPro" id="IPR001789">
    <property type="entry name" value="Sig_transdc_resp-reg_receiver"/>
</dbReference>
<evidence type="ECO:0000256" key="20">
    <source>
        <dbReference type="PROSITE-ProRule" id="PRU00169"/>
    </source>
</evidence>
<dbReference type="PROSITE" id="PS50110">
    <property type="entry name" value="RESPONSE_REGULATORY"/>
    <property type="match status" value="1"/>
</dbReference>
<dbReference type="SMART" id="SM00091">
    <property type="entry name" value="PAS"/>
    <property type="match status" value="2"/>
</dbReference>
<keyword evidence="8" id="KW-0808">Transferase</keyword>
<name>A0A7Y0EH82_9CLOT</name>
<dbReference type="InterPro" id="IPR000014">
    <property type="entry name" value="PAS"/>
</dbReference>
<evidence type="ECO:0000256" key="13">
    <source>
        <dbReference type="ARBA" id="ARBA00022989"/>
    </source>
</evidence>
<dbReference type="SUPFAM" id="SSF52172">
    <property type="entry name" value="CheY-like"/>
    <property type="match status" value="1"/>
</dbReference>
<dbReference type="SUPFAM" id="SSF47384">
    <property type="entry name" value="Homodimeric domain of signal transducing histidine kinase"/>
    <property type="match status" value="1"/>
</dbReference>
<evidence type="ECO:0000256" key="18">
    <source>
        <dbReference type="ARBA" id="ARBA00068150"/>
    </source>
</evidence>
<feature type="domain" description="Response regulatory" evidence="23">
    <location>
        <begin position="543"/>
        <end position="657"/>
    </location>
</feature>